<dbReference type="OrthoDB" id="4629608at2"/>
<reference evidence="1 2" key="1">
    <citation type="journal article" date="2010" name="Stand. Genomic Sci.">
        <title>Complete genome sequence of Segniliparus rotundus type strain (CDC 1076).</title>
        <authorList>
            <person name="Sikorski J."/>
            <person name="Lapidus A."/>
            <person name="Copeland A."/>
            <person name="Misra M."/>
            <person name="Glavina Del Rio T."/>
            <person name="Nolan M."/>
            <person name="Lucas S."/>
            <person name="Chen F."/>
            <person name="Tice H."/>
            <person name="Cheng J.F."/>
            <person name="Jando M."/>
            <person name="Schneider S."/>
            <person name="Bruce D."/>
            <person name="Goodwin L."/>
            <person name="Pitluck S."/>
            <person name="Liolios K."/>
            <person name="Mikhailova N."/>
            <person name="Pati A."/>
            <person name="Ivanova N."/>
            <person name="Mavromatis K."/>
            <person name="Chen A."/>
            <person name="Palaniappan K."/>
            <person name="Chertkov O."/>
            <person name="Land M."/>
            <person name="Hauser L."/>
            <person name="Chang Y.J."/>
            <person name="Jeffries C.D."/>
            <person name="Brettin T."/>
            <person name="Detter J.C."/>
            <person name="Han C."/>
            <person name="Rohde M."/>
            <person name="Goker M."/>
            <person name="Bristow J."/>
            <person name="Eisen J.A."/>
            <person name="Markowitz V."/>
            <person name="Hugenholtz P."/>
            <person name="Kyrpides N.C."/>
            <person name="Klenk H.P."/>
        </authorList>
    </citation>
    <scope>NUCLEOTIDE SEQUENCE [LARGE SCALE GENOMIC DNA]</scope>
    <source>
        <strain evidence="2">ATCC BAA-972 / CDC 1076 / CIP 108378 / DSM 44985 / JCM 13578</strain>
    </source>
</reference>
<dbReference type="RefSeq" id="WP_013137850.1">
    <property type="nucleotide sequence ID" value="NC_014168.1"/>
</dbReference>
<dbReference type="Proteomes" id="UP000002247">
    <property type="component" value="Chromosome"/>
</dbReference>
<name>D6ZEB4_SEGRD</name>
<dbReference type="AlphaFoldDB" id="D6ZEB4"/>
<evidence type="ECO:0000313" key="2">
    <source>
        <dbReference type="Proteomes" id="UP000002247"/>
    </source>
</evidence>
<keyword evidence="2" id="KW-1185">Reference proteome</keyword>
<dbReference type="KEGG" id="srt:Srot_0918"/>
<evidence type="ECO:0008006" key="3">
    <source>
        <dbReference type="Google" id="ProtNLM"/>
    </source>
</evidence>
<dbReference type="EMBL" id="CP001958">
    <property type="protein sequence ID" value="ADG97394.1"/>
    <property type="molecule type" value="Genomic_DNA"/>
</dbReference>
<dbReference type="HOGENOM" id="CLU_2865313_0_0_11"/>
<protein>
    <recommendedName>
        <fullName evidence="3">DUF4177 domain-containing protein</fullName>
    </recommendedName>
</protein>
<evidence type="ECO:0000313" key="1">
    <source>
        <dbReference type="EMBL" id="ADG97394.1"/>
    </source>
</evidence>
<proteinExistence type="predicted"/>
<sequence length="65" mass="7322">MTSQVLAGDARYKWKSLDIPKKGGWGSIGAEAKIKEQAREGWIYFDRSPSPTSDDNVVLTFYRAK</sequence>
<organism evidence="1 2">
    <name type="scientific">Segniliparus rotundus (strain ATCC BAA-972 / CDC 1076 / CIP 108378 / DSM 44985 / JCM 13578)</name>
    <dbReference type="NCBI Taxonomy" id="640132"/>
    <lineage>
        <taxon>Bacteria</taxon>
        <taxon>Bacillati</taxon>
        <taxon>Actinomycetota</taxon>
        <taxon>Actinomycetes</taxon>
        <taxon>Mycobacteriales</taxon>
        <taxon>Segniliparaceae</taxon>
        <taxon>Segniliparus</taxon>
    </lineage>
</organism>
<gene>
    <name evidence="1" type="ordered locus">Srot_0918</name>
</gene>
<accession>D6ZEB4</accession>